<dbReference type="InParanoid" id="K3WZV0"/>
<reference evidence="2" key="3">
    <citation type="submission" date="2015-02" db="UniProtKB">
        <authorList>
            <consortium name="EnsemblProtists"/>
        </authorList>
    </citation>
    <scope>IDENTIFICATION</scope>
    <source>
        <strain evidence="2">DAOM BR144</strain>
    </source>
</reference>
<name>K3WZV0_GLOUD</name>
<dbReference type="EnsemblProtists" id="PYU1_T010499">
    <property type="protein sequence ID" value="PYU1_T010499"/>
    <property type="gene ID" value="PYU1_G010477"/>
</dbReference>
<dbReference type="EMBL" id="GL376596">
    <property type="status" value="NOT_ANNOTATED_CDS"/>
    <property type="molecule type" value="Genomic_DNA"/>
</dbReference>
<dbReference type="Proteomes" id="UP000019132">
    <property type="component" value="Unassembled WGS sequence"/>
</dbReference>
<feature type="compositionally biased region" description="Basic and acidic residues" evidence="1">
    <location>
        <begin position="1"/>
        <end position="16"/>
    </location>
</feature>
<dbReference type="AlphaFoldDB" id="K3WZV0"/>
<feature type="region of interest" description="Disordered" evidence="1">
    <location>
        <begin position="1"/>
        <end position="65"/>
    </location>
</feature>
<accession>K3WZV0</accession>
<evidence type="ECO:0000313" key="3">
    <source>
        <dbReference type="Proteomes" id="UP000019132"/>
    </source>
</evidence>
<sequence>MPCPKERLKAQTREAEAIGPQCGNDALAKSTATPRSWCPKERFKAQKQEADKSGTPGSDSELAKL</sequence>
<dbReference type="HOGENOM" id="CLU_2854588_0_0_1"/>
<proteinExistence type="predicted"/>
<feature type="compositionally biased region" description="Basic and acidic residues" evidence="1">
    <location>
        <begin position="38"/>
        <end position="52"/>
    </location>
</feature>
<dbReference type="VEuPathDB" id="FungiDB:PYU1_G010477"/>
<organism evidence="2 3">
    <name type="scientific">Globisporangium ultimum (strain ATCC 200006 / CBS 805.95 / DAOM BR144)</name>
    <name type="common">Pythium ultimum</name>
    <dbReference type="NCBI Taxonomy" id="431595"/>
    <lineage>
        <taxon>Eukaryota</taxon>
        <taxon>Sar</taxon>
        <taxon>Stramenopiles</taxon>
        <taxon>Oomycota</taxon>
        <taxon>Peronosporomycetes</taxon>
        <taxon>Pythiales</taxon>
        <taxon>Pythiaceae</taxon>
        <taxon>Globisporangium</taxon>
    </lineage>
</organism>
<evidence type="ECO:0000256" key="1">
    <source>
        <dbReference type="SAM" id="MobiDB-lite"/>
    </source>
</evidence>
<evidence type="ECO:0000313" key="2">
    <source>
        <dbReference type="EnsemblProtists" id="PYU1_T010499"/>
    </source>
</evidence>
<reference evidence="3" key="1">
    <citation type="journal article" date="2010" name="Genome Biol.">
        <title>Genome sequence of the necrotrophic plant pathogen Pythium ultimum reveals original pathogenicity mechanisms and effector repertoire.</title>
        <authorList>
            <person name="Levesque C.A."/>
            <person name="Brouwer H."/>
            <person name="Cano L."/>
            <person name="Hamilton J.P."/>
            <person name="Holt C."/>
            <person name="Huitema E."/>
            <person name="Raffaele S."/>
            <person name="Robideau G.P."/>
            <person name="Thines M."/>
            <person name="Win J."/>
            <person name="Zerillo M.M."/>
            <person name="Beakes G.W."/>
            <person name="Boore J.L."/>
            <person name="Busam D."/>
            <person name="Dumas B."/>
            <person name="Ferriera S."/>
            <person name="Fuerstenberg S.I."/>
            <person name="Gachon C.M."/>
            <person name="Gaulin E."/>
            <person name="Govers F."/>
            <person name="Grenville-Briggs L."/>
            <person name="Horner N."/>
            <person name="Hostetler J."/>
            <person name="Jiang R.H."/>
            <person name="Johnson J."/>
            <person name="Krajaejun T."/>
            <person name="Lin H."/>
            <person name="Meijer H.J."/>
            <person name="Moore B."/>
            <person name="Morris P."/>
            <person name="Phuntmart V."/>
            <person name="Puiu D."/>
            <person name="Shetty J."/>
            <person name="Stajich J.E."/>
            <person name="Tripathy S."/>
            <person name="Wawra S."/>
            <person name="van West P."/>
            <person name="Whitty B.R."/>
            <person name="Coutinho P.M."/>
            <person name="Henrissat B."/>
            <person name="Martin F."/>
            <person name="Thomas P.D."/>
            <person name="Tyler B.M."/>
            <person name="De Vries R.P."/>
            <person name="Kamoun S."/>
            <person name="Yandell M."/>
            <person name="Tisserat N."/>
            <person name="Buell C.R."/>
        </authorList>
    </citation>
    <scope>NUCLEOTIDE SEQUENCE</scope>
    <source>
        <strain evidence="3">DAOM:BR144</strain>
    </source>
</reference>
<keyword evidence="3" id="KW-1185">Reference proteome</keyword>
<reference evidence="3" key="2">
    <citation type="submission" date="2010-04" db="EMBL/GenBank/DDBJ databases">
        <authorList>
            <person name="Buell R."/>
            <person name="Hamilton J."/>
            <person name="Hostetler J."/>
        </authorList>
    </citation>
    <scope>NUCLEOTIDE SEQUENCE [LARGE SCALE GENOMIC DNA]</scope>
    <source>
        <strain evidence="3">DAOM:BR144</strain>
    </source>
</reference>
<protein>
    <submittedName>
        <fullName evidence="2">Uncharacterized protein</fullName>
    </submittedName>
</protein>